<gene>
    <name evidence="2" type="ORF">Ahy_A01g003145</name>
</gene>
<protein>
    <recommendedName>
        <fullName evidence="4">DUF223 domain-containing protein</fullName>
    </recommendedName>
</protein>
<name>A0A445ESA2_ARAHY</name>
<evidence type="ECO:0000313" key="2">
    <source>
        <dbReference type="EMBL" id="RYR78370.1"/>
    </source>
</evidence>
<dbReference type="Gene3D" id="2.40.50.140">
    <property type="entry name" value="Nucleic acid-binding proteins"/>
    <property type="match status" value="2"/>
</dbReference>
<accession>A0A445ESA2</accession>
<keyword evidence="3" id="KW-1185">Reference proteome</keyword>
<proteinExistence type="predicted"/>
<dbReference type="EMBL" id="SDMP01000001">
    <property type="protein sequence ID" value="RYR78370.1"/>
    <property type="molecule type" value="Genomic_DNA"/>
</dbReference>
<dbReference type="SUPFAM" id="SSF50249">
    <property type="entry name" value="Nucleic acid-binding proteins"/>
    <property type="match status" value="1"/>
</dbReference>
<feature type="region of interest" description="Disordered" evidence="1">
    <location>
        <begin position="416"/>
        <end position="437"/>
    </location>
</feature>
<feature type="compositionally biased region" description="Basic residues" evidence="1">
    <location>
        <begin position="420"/>
        <end position="429"/>
    </location>
</feature>
<organism evidence="2 3">
    <name type="scientific">Arachis hypogaea</name>
    <name type="common">Peanut</name>
    <dbReference type="NCBI Taxonomy" id="3818"/>
    <lineage>
        <taxon>Eukaryota</taxon>
        <taxon>Viridiplantae</taxon>
        <taxon>Streptophyta</taxon>
        <taxon>Embryophyta</taxon>
        <taxon>Tracheophyta</taxon>
        <taxon>Spermatophyta</taxon>
        <taxon>Magnoliopsida</taxon>
        <taxon>eudicotyledons</taxon>
        <taxon>Gunneridae</taxon>
        <taxon>Pentapetalae</taxon>
        <taxon>rosids</taxon>
        <taxon>fabids</taxon>
        <taxon>Fabales</taxon>
        <taxon>Fabaceae</taxon>
        <taxon>Papilionoideae</taxon>
        <taxon>50 kb inversion clade</taxon>
        <taxon>dalbergioids sensu lato</taxon>
        <taxon>Dalbergieae</taxon>
        <taxon>Pterocarpus clade</taxon>
        <taxon>Arachis</taxon>
    </lineage>
</organism>
<dbReference type="Proteomes" id="UP000289738">
    <property type="component" value="Chromosome A01"/>
</dbReference>
<sequence>MTNFIVFNHKYKEKNGVSRIVLTFSQRTLVNHVKKPSFPLKTFCLKSYVNFLTADKLPDSEIFDLIGEVVGKEDPRDLITSKGKETKRLVIILQDLDYGNRTLSLILRNNRINCSLFDELIDHLLLHLEEERAEPLIATRWNGKTSVQNNFEISKVHINPELIEVIQFKSKLVLLSSPAASNPTRISQVSSPNAWSALDELKHGSVAIKTIEEALNSMEGQLYPSMRERMIGLTNLAKGALKKLKHPLKTDMNVTSGDTHETTALRYKLEITVHDGIGSTSLLLWDRETIQLCEKTGVGEDDYPQLLDNMMDKRVLFKLNVKSSNIKQYDPICNYLKLHVPTHIVVLTLDHDYSNLVDILDIVVNLTSDTDTHLTMDFTEESVSNLKFKTPAKRTTSGVKIGNININLIEEEGQNSTNRLRSKGTKKLKSQLSDSDV</sequence>
<reference evidence="2 3" key="1">
    <citation type="submission" date="2019-01" db="EMBL/GenBank/DDBJ databases">
        <title>Sequencing of cultivated peanut Arachis hypogaea provides insights into genome evolution and oil improvement.</title>
        <authorList>
            <person name="Chen X."/>
        </authorList>
    </citation>
    <scope>NUCLEOTIDE SEQUENCE [LARGE SCALE GENOMIC DNA]</scope>
    <source>
        <strain evidence="3">cv. Fuhuasheng</strain>
        <tissue evidence="2">Leaves</tissue>
    </source>
</reference>
<evidence type="ECO:0000256" key="1">
    <source>
        <dbReference type="SAM" id="MobiDB-lite"/>
    </source>
</evidence>
<dbReference type="AlphaFoldDB" id="A0A445ESA2"/>
<comment type="caution">
    <text evidence="2">The sequence shown here is derived from an EMBL/GenBank/DDBJ whole genome shotgun (WGS) entry which is preliminary data.</text>
</comment>
<evidence type="ECO:0008006" key="4">
    <source>
        <dbReference type="Google" id="ProtNLM"/>
    </source>
</evidence>
<evidence type="ECO:0000313" key="3">
    <source>
        <dbReference type="Proteomes" id="UP000289738"/>
    </source>
</evidence>
<dbReference type="InterPro" id="IPR012340">
    <property type="entry name" value="NA-bd_OB-fold"/>
</dbReference>